<dbReference type="EMBL" id="SFCI01000246">
    <property type="protein sequence ID" value="TFY81142.1"/>
    <property type="molecule type" value="Genomic_DNA"/>
</dbReference>
<comment type="caution">
    <text evidence="2">The sequence shown here is derived from an EMBL/GenBank/DDBJ whole genome shotgun (WGS) entry which is preliminary data.</text>
</comment>
<feature type="region of interest" description="Disordered" evidence="1">
    <location>
        <begin position="1"/>
        <end position="25"/>
    </location>
</feature>
<evidence type="ECO:0000313" key="3">
    <source>
        <dbReference type="Proteomes" id="UP000298061"/>
    </source>
</evidence>
<feature type="compositionally biased region" description="Low complexity" evidence="1">
    <location>
        <begin position="283"/>
        <end position="294"/>
    </location>
</feature>
<feature type="compositionally biased region" description="Basic residues" evidence="1">
    <location>
        <begin position="249"/>
        <end position="258"/>
    </location>
</feature>
<feature type="region of interest" description="Disordered" evidence="1">
    <location>
        <begin position="41"/>
        <end position="101"/>
    </location>
</feature>
<dbReference type="AlphaFoldDB" id="A0A4Z0A275"/>
<feature type="compositionally biased region" description="Acidic residues" evidence="1">
    <location>
        <begin position="225"/>
        <end position="243"/>
    </location>
</feature>
<gene>
    <name evidence="2" type="ORF">EWM64_g2879</name>
</gene>
<keyword evidence="3" id="KW-1185">Reference proteome</keyword>
<evidence type="ECO:0000256" key="1">
    <source>
        <dbReference type="SAM" id="MobiDB-lite"/>
    </source>
</evidence>
<accession>A0A4Z0A275</accession>
<dbReference type="Proteomes" id="UP000298061">
    <property type="component" value="Unassembled WGS sequence"/>
</dbReference>
<sequence>MADLSVHLKAGSDAHPNAENVDSEDPYAWMKFGLTPDLKAILESSHTNPGLRPEESGDVDSDPGAFDEIDLQYPSQTTPNPESEMYGTVDPGTDAFDEMGPQYPLLTTASARSPSSLVHNSLLTSSGDSDDSDSNAVDEAVPYVPLEASPSAFLPGALFRFASEDHYPAPSPAPSFGSHNALQLDLGLGTPAFAQSASVTVPQVITPALPRPSRARTTNVTLPEVTEEDMGPDSDNDASDDEYIPSMRRTTRKHRRVARSSSNASHVTAKRPRPVLPPRNVQLPLPLSSPLSSPGDTFSSIHL</sequence>
<proteinExistence type="predicted"/>
<organism evidence="2 3">
    <name type="scientific">Hericium alpestre</name>
    <dbReference type="NCBI Taxonomy" id="135208"/>
    <lineage>
        <taxon>Eukaryota</taxon>
        <taxon>Fungi</taxon>
        <taxon>Dikarya</taxon>
        <taxon>Basidiomycota</taxon>
        <taxon>Agaricomycotina</taxon>
        <taxon>Agaricomycetes</taxon>
        <taxon>Russulales</taxon>
        <taxon>Hericiaceae</taxon>
        <taxon>Hericium</taxon>
    </lineage>
</organism>
<feature type="compositionally biased region" description="Acidic residues" evidence="1">
    <location>
        <begin position="56"/>
        <end position="70"/>
    </location>
</feature>
<evidence type="ECO:0000313" key="2">
    <source>
        <dbReference type="EMBL" id="TFY81142.1"/>
    </source>
</evidence>
<name>A0A4Z0A275_9AGAM</name>
<feature type="region of interest" description="Disordered" evidence="1">
    <location>
        <begin position="210"/>
        <end position="303"/>
    </location>
</feature>
<protein>
    <submittedName>
        <fullName evidence="2">Uncharacterized protein</fullName>
    </submittedName>
</protein>
<reference evidence="2 3" key="1">
    <citation type="submission" date="2019-02" db="EMBL/GenBank/DDBJ databases">
        <title>Genome sequencing of the rare red list fungi Hericium alpestre (H. flagellum).</title>
        <authorList>
            <person name="Buettner E."/>
            <person name="Kellner H."/>
        </authorList>
    </citation>
    <scope>NUCLEOTIDE SEQUENCE [LARGE SCALE GENOMIC DNA]</scope>
    <source>
        <strain evidence="2 3">DSM 108284</strain>
    </source>
</reference>